<evidence type="ECO:0000256" key="5">
    <source>
        <dbReference type="ARBA" id="ARBA00034808"/>
    </source>
</evidence>
<keyword evidence="3" id="KW-0413">Isomerase</keyword>
<comment type="catalytic activity">
    <reaction evidence="4">
        <text>Couples ATP hydrolysis with the unwinding of duplex DNA by translocating in the 3'-5' direction.</text>
        <dbReference type="EC" id="5.6.2.4"/>
    </reaction>
</comment>
<sequence>MAESRDNLSVISRLGLALNRCNFSSFCIKPLQVKCFEYLLNGYDVIAVLPTGFGKSLLFQLLPNFLPVKADKNVVIVVCPLNSIMEDQLKVLEERGVTADVLQLASDDREGIESLFNPEDNDESVDVSKLKSPSKNLLRGDVQIVFAHPESLLSKDGRELMKGKVFQ</sequence>
<name>A0ABN8NPD8_9CNID</name>
<dbReference type="Proteomes" id="UP001159405">
    <property type="component" value="Unassembled WGS sequence"/>
</dbReference>
<keyword evidence="2" id="KW-0238">DNA-binding</keyword>
<evidence type="ECO:0000256" key="1">
    <source>
        <dbReference type="ARBA" id="ARBA00005446"/>
    </source>
</evidence>
<dbReference type="SUPFAM" id="SSF52540">
    <property type="entry name" value="P-loop containing nucleoside triphosphate hydrolases"/>
    <property type="match status" value="1"/>
</dbReference>
<organism evidence="7 8">
    <name type="scientific">Porites lobata</name>
    <dbReference type="NCBI Taxonomy" id="104759"/>
    <lineage>
        <taxon>Eukaryota</taxon>
        <taxon>Metazoa</taxon>
        <taxon>Cnidaria</taxon>
        <taxon>Anthozoa</taxon>
        <taxon>Hexacorallia</taxon>
        <taxon>Scleractinia</taxon>
        <taxon>Fungiina</taxon>
        <taxon>Poritidae</taxon>
        <taxon>Porites</taxon>
    </lineage>
</organism>
<protein>
    <recommendedName>
        <fullName evidence="5">DNA 3'-5' helicase</fullName>
        <ecNumber evidence="5">5.6.2.4</ecNumber>
    </recommendedName>
</protein>
<dbReference type="EC" id="5.6.2.4" evidence="5"/>
<evidence type="ECO:0000256" key="3">
    <source>
        <dbReference type="ARBA" id="ARBA00023235"/>
    </source>
</evidence>
<dbReference type="PANTHER" id="PTHR13710:SF105">
    <property type="entry name" value="ATP-DEPENDENT DNA HELICASE Q1"/>
    <property type="match status" value="1"/>
</dbReference>
<evidence type="ECO:0000256" key="2">
    <source>
        <dbReference type="ARBA" id="ARBA00023125"/>
    </source>
</evidence>
<proteinExistence type="inferred from homology"/>
<keyword evidence="8" id="KW-1185">Reference proteome</keyword>
<comment type="caution">
    <text evidence="7">The sequence shown here is derived from an EMBL/GenBank/DDBJ whole genome shotgun (WGS) entry which is preliminary data.</text>
</comment>
<dbReference type="EMBL" id="CALNXK010000030">
    <property type="protein sequence ID" value="CAH3117180.1"/>
    <property type="molecule type" value="Genomic_DNA"/>
</dbReference>
<dbReference type="Gene3D" id="3.40.50.300">
    <property type="entry name" value="P-loop containing nucleotide triphosphate hydrolases"/>
    <property type="match status" value="1"/>
</dbReference>
<evidence type="ECO:0000256" key="4">
    <source>
        <dbReference type="ARBA" id="ARBA00034617"/>
    </source>
</evidence>
<evidence type="ECO:0000259" key="6">
    <source>
        <dbReference type="Pfam" id="PF00270"/>
    </source>
</evidence>
<dbReference type="InterPro" id="IPR011545">
    <property type="entry name" value="DEAD/DEAH_box_helicase_dom"/>
</dbReference>
<reference evidence="7 8" key="1">
    <citation type="submission" date="2022-05" db="EMBL/GenBank/DDBJ databases">
        <authorList>
            <consortium name="Genoscope - CEA"/>
            <person name="William W."/>
        </authorList>
    </citation>
    <scope>NUCLEOTIDE SEQUENCE [LARGE SCALE GENOMIC DNA]</scope>
</reference>
<evidence type="ECO:0000313" key="7">
    <source>
        <dbReference type="EMBL" id="CAH3117180.1"/>
    </source>
</evidence>
<accession>A0ABN8NPD8</accession>
<comment type="similarity">
    <text evidence="1">Belongs to the helicase family. RecQ subfamily.</text>
</comment>
<dbReference type="PANTHER" id="PTHR13710">
    <property type="entry name" value="DNA HELICASE RECQ FAMILY MEMBER"/>
    <property type="match status" value="1"/>
</dbReference>
<dbReference type="Pfam" id="PF00270">
    <property type="entry name" value="DEAD"/>
    <property type="match status" value="1"/>
</dbReference>
<dbReference type="InterPro" id="IPR027417">
    <property type="entry name" value="P-loop_NTPase"/>
</dbReference>
<gene>
    <name evidence="7" type="ORF">PLOB_00025614</name>
</gene>
<feature type="domain" description="DEAD/DEAH-box helicase" evidence="6">
    <location>
        <begin position="30"/>
        <end position="105"/>
    </location>
</feature>
<evidence type="ECO:0000313" key="8">
    <source>
        <dbReference type="Proteomes" id="UP001159405"/>
    </source>
</evidence>